<dbReference type="GO" id="GO:0004673">
    <property type="term" value="F:protein histidine kinase activity"/>
    <property type="evidence" value="ECO:0007669"/>
    <property type="project" value="UniProtKB-EC"/>
</dbReference>
<dbReference type="Pfam" id="PF07568">
    <property type="entry name" value="HisKA_2"/>
    <property type="match status" value="1"/>
</dbReference>
<dbReference type="InterPro" id="IPR011495">
    <property type="entry name" value="Sig_transdc_His_kin_sub2_dim/P"/>
</dbReference>
<evidence type="ECO:0000256" key="3">
    <source>
        <dbReference type="ARBA" id="ARBA00022553"/>
    </source>
</evidence>
<gene>
    <name evidence="10" type="ORF">DNU06_16440</name>
</gene>
<keyword evidence="8" id="KW-0472">Membrane</keyword>
<feature type="transmembrane region" description="Helical" evidence="8">
    <location>
        <begin position="95"/>
        <end position="111"/>
    </location>
</feature>
<feature type="transmembrane region" description="Helical" evidence="8">
    <location>
        <begin position="155"/>
        <end position="174"/>
    </location>
</feature>
<feature type="transmembrane region" description="Helical" evidence="8">
    <location>
        <begin position="19"/>
        <end position="36"/>
    </location>
</feature>
<feature type="transmembrane region" description="Helical" evidence="8">
    <location>
        <begin position="42"/>
        <end position="59"/>
    </location>
</feature>
<evidence type="ECO:0000256" key="1">
    <source>
        <dbReference type="ARBA" id="ARBA00000085"/>
    </source>
</evidence>
<dbReference type="Pfam" id="PF02518">
    <property type="entry name" value="HATPase_c"/>
    <property type="match status" value="1"/>
</dbReference>
<dbReference type="EC" id="2.7.13.3" evidence="2"/>
<keyword evidence="5" id="KW-0547">Nucleotide-binding</keyword>
<evidence type="ECO:0000256" key="4">
    <source>
        <dbReference type="ARBA" id="ARBA00022679"/>
    </source>
</evidence>
<keyword evidence="11" id="KW-1185">Reference proteome</keyword>
<dbReference type="PANTHER" id="PTHR41523:SF8">
    <property type="entry name" value="ETHYLENE RESPONSE SENSOR PROTEIN"/>
    <property type="match status" value="1"/>
</dbReference>
<evidence type="ECO:0000313" key="10">
    <source>
        <dbReference type="EMBL" id="PZE15764.1"/>
    </source>
</evidence>
<feature type="transmembrane region" description="Helical" evidence="8">
    <location>
        <begin position="116"/>
        <end position="135"/>
    </location>
</feature>
<dbReference type="SMART" id="SM00387">
    <property type="entry name" value="HATPase_c"/>
    <property type="match status" value="1"/>
</dbReference>
<keyword evidence="4" id="KW-0808">Transferase</keyword>
<dbReference type="AlphaFoldDB" id="A0A2W1MWK0"/>
<accession>A0A2W1MWK0</accession>
<dbReference type="Gene3D" id="3.30.450.20">
    <property type="entry name" value="PAS domain"/>
    <property type="match status" value="1"/>
</dbReference>
<protein>
    <recommendedName>
        <fullName evidence="2">histidine kinase</fullName>
        <ecNumber evidence="2">2.7.13.3</ecNumber>
    </recommendedName>
</protein>
<dbReference type="EMBL" id="QKSB01000017">
    <property type="protein sequence ID" value="PZE15764.1"/>
    <property type="molecule type" value="Genomic_DNA"/>
</dbReference>
<keyword evidence="8" id="KW-1133">Transmembrane helix</keyword>
<comment type="catalytic activity">
    <reaction evidence="1">
        <text>ATP + protein L-histidine = ADP + protein N-phospho-L-histidine.</text>
        <dbReference type="EC" id="2.7.13.3"/>
    </reaction>
</comment>
<dbReference type="GO" id="GO:0005524">
    <property type="term" value="F:ATP binding"/>
    <property type="evidence" value="ECO:0007669"/>
    <property type="project" value="UniProtKB-KW"/>
</dbReference>
<dbReference type="SUPFAM" id="SSF55874">
    <property type="entry name" value="ATPase domain of HSP90 chaperone/DNA topoisomerase II/histidine kinase"/>
    <property type="match status" value="1"/>
</dbReference>
<dbReference type="Proteomes" id="UP000249248">
    <property type="component" value="Unassembled WGS sequence"/>
</dbReference>
<keyword evidence="3" id="KW-0597">Phosphoprotein</keyword>
<dbReference type="InterPro" id="IPR003594">
    <property type="entry name" value="HATPase_dom"/>
</dbReference>
<comment type="caution">
    <text evidence="10">The sequence shown here is derived from an EMBL/GenBank/DDBJ whole genome shotgun (WGS) entry which is preliminary data.</text>
</comment>
<proteinExistence type="predicted"/>
<reference evidence="10 11" key="1">
    <citation type="submission" date="2018-06" db="EMBL/GenBank/DDBJ databases">
        <title>The draft genome sequence of Crocinitomix sp. SM1701.</title>
        <authorList>
            <person name="Zhang X."/>
        </authorList>
    </citation>
    <scope>NUCLEOTIDE SEQUENCE [LARGE SCALE GENOMIC DNA]</scope>
    <source>
        <strain evidence="10 11">SM1701</strain>
    </source>
</reference>
<dbReference type="Gene3D" id="3.30.565.10">
    <property type="entry name" value="Histidine kinase-like ATPase, C-terminal domain"/>
    <property type="match status" value="1"/>
</dbReference>
<evidence type="ECO:0000256" key="5">
    <source>
        <dbReference type="ARBA" id="ARBA00022741"/>
    </source>
</evidence>
<sequence length="398" mass="45630">MTTEQNVGELKRLKLTENVYFIAIICFLLIVFSAYFDQKMYFIQALGSLFIATICYTIVKKTKNYKLAVFTNIGYAVIIHIIGFISGTYIGNHGGMFWIINITLFAFYTVGKRGALFYLVFNIMSLISLKILITLQIAPPMNDLFLSPDFPAVKYVLNLLACTIIFIFMINKILKDFEQSQNALIQSNNSLKINTLEKTTMIKEIHHRVKNNLQVIISLLRLQLYKIDKEDALTAPFKDSIYRISTMALIHEELYRGDKVNDLDLQFYLENLCADLISSYATNCAVSTQIQTEINRLHMDDMVPLSLIMNELITNSIKHGFIHKKEGSITIQILKQENGITFKYQDTGTWIPPSKPNSFGIELIETLIEHFDGSYEIDTAHGTTFTFKLKLNHLYNNQ</sequence>
<feature type="domain" description="Histidine kinase/HSP90-like ATPase" evidence="9">
    <location>
        <begin position="300"/>
        <end position="393"/>
    </location>
</feature>
<feature type="transmembrane region" description="Helical" evidence="8">
    <location>
        <begin position="68"/>
        <end position="89"/>
    </location>
</feature>
<keyword evidence="6" id="KW-0418">Kinase</keyword>
<evidence type="ECO:0000259" key="9">
    <source>
        <dbReference type="SMART" id="SM00387"/>
    </source>
</evidence>
<keyword evidence="7" id="KW-0067">ATP-binding</keyword>
<evidence type="ECO:0000256" key="8">
    <source>
        <dbReference type="SAM" id="Phobius"/>
    </source>
</evidence>
<evidence type="ECO:0000256" key="6">
    <source>
        <dbReference type="ARBA" id="ARBA00022777"/>
    </source>
</evidence>
<dbReference type="PANTHER" id="PTHR41523">
    <property type="entry name" value="TWO-COMPONENT SYSTEM SENSOR PROTEIN"/>
    <property type="match status" value="1"/>
</dbReference>
<keyword evidence="8" id="KW-0812">Transmembrane</keyword>
<dbReference type="RefSeq" id="WP_111064599.1">
    <property type="nucleotide sequence ID" value="NZ_JBHUCU010000001.1"/>
</dbReference>
<evidence type="ECO:0000256" key="2">
    <source>
        <dbReference type="ARBA" id="ARBA00012438"/>
    </source>
</evidence>
<evidence type="ECO:0000256" key="7">
    <source>
        <dbReference type="ARBA" id="ARBA00022840"/>
    </source>
</evidence>
<name>A0A2W1MWK0_9FLAO</name>
<organism evidence="10 11">
    <name type="scientific">Putridiphycobacter roseus</name>
    <dbReference type="NCBI Taxonomy" id="2219161"/>
    <lineage>
        <taxon>Bacteria</taxon>
        <taxon>Pseudomonadati</taxon>
        <taxon>Bacteroidota</taxon>
        <taxon>Flavobacteriia</taxon>
        <taxon>Flavobacteriales</taxon>
        <taxon>Crocinitomicaceae</taxon>
        <taxon>Putridiphycobacter</taxon>
    </lineage>
</organism>
<dbReference type="OrthoDB" id="9767435at2"/>
<evidence type="ECO:0000313" key="11">
    <source>
        <dbReference type="Proteomes" id="UP000249248"/>
    </source>
</evidence>
<dbReference type="InterPro" id="IPR036890">
    <property type="entry name" value="HATPase_C_sf"/>
</dbReference>